<proteinExistence type="predicted"/>
<sequence>MISAALFAISTLANPGASCSSATLACVDVAPAAEAFPHRPMLKAKGVIGMRRANDAETNRNEQANLSCAAHPTKNPTCRHRLVKAQNETPRSDFAIEATGEKSAQ</sequence>
<gene>
    <name evidence="1" type="ORF">SAMN06295987_101180</name>
</gene>
<dbReference type="EMBL" id="FVZE01000001">
    <property type="protein sequence ID" value="SLJ86298.1"/>
    <property type="molecule type" value="Genomic_DNA"/>
</dbReference>
<protein>
    <submittedName>
        <fullName evidence="1">Uncharacterized protein</fullName>
    </submittedName>
</protein>
<evidence type="ECO:0000313" key="2">
    <source>
        <dbReference type="Proteomes" id="UP000190989"/>
    </source>
</evidence>
<accession>A0A1U6GS19</accession>
<dbReference type="STRING" id="428990.SAMN06295987_101180"/>
<dbReference type="RefSeq" id="WP_054946721.1">
    <property type="nucleotide sequence ID" value="NZ_FVZE01000001.1"/>
</dbReference>
<dbReference type="AlphaFoldDB" id="A0A1U6GS19"/>
<reference evidence="2" key="1">
    <citation type="submission" date="2017-02" db="EMBL/GenBank/DDBJ databases">
        <authorList>
            <person name="Varghese N."/>
            <person name="Submissions S."/>
        </authorList>
    </citation>
    <scope>NUCLEOTIDE SEQUENCE [LARGE SCALE GENOMIC DNA]</scope>
    <source>
        <strain evidence="2">SM117</strain>
    </source>
</reference>
<keyword evidence="2" id="KW-1185">Reference proteome</keyword>
<evidence type="ECO:0000313" key="1">
    <source>
        <dbReference type="EMBL" id="SLJ86298.1"/>
    </source>
</evidence>
<dbReference type="Proteomes" id="UP000190989">
    <property type="component" value="Unassembled WGS sequence"/>
</dbReference>
<name>A0A1U6GS19_9SPHN</name>
<organism evidence="1 2">
    <name type="scientific">Novosphingobium mathurense</name>
    <dbReference type="NCBI Taxonomy" id="428990"/>
    <lineage>
        <taxon>Bacteria</taxon>
        <taxon>Pseudomonadati</taxon>
        <taxon>Pseudomonadota</taxon>
        <taxon>Alphaproteobacteria</taxon>
        <taxon>Sphingomonadales</taxon>
        <taxon>Sphingomonadaceae</taxon>
        <taxon>Novosphingobium</taxon>
    </lineage>
</organism>